<dbReference type="AlphaFoldDB" id="A0A0V1PZ86"/>
<evidence type="ECO:0000259" key="4">
    <source>
        <dbReference type="PROSITE" id="PS00036"/>
    </source>
</evidence>
<evidence type="ECO:0000256" key="2">
    <source>
        <dbReference type="ARBA" id="ARBA00023242"/>
    </source>
</evidence>
<dbReference type="PROSITE" id="PS00036">
    <property type="entry name" value="BZIP_BASIC"/>
    <property type="match status" value="1"/>
</dbReference>
<keyword evidence="2" id="KW-0539">Nucleus</keyword>
<proteinExistence type="predicted"/>
<reference evidence="5 6" key="1">
    <citation type="submission" date="2015-11" db="EMBL/GenBank/DDBJ databases">
        <title>The genome of Debaryomyces fabryi.</title>
        <authorList>
            <person name="Tafer H."/>
            <person name="Lopandic K."/>
        </authorList>
    </citation>
    <scope>NUCLEOTIDE SEQUENCE [LARGE SCALE GENOMIC DNA]</scope>
    <source>
        <strain evidence="5 6">CBS 789</strain>
    </source>
</reference>
<feature type="compositionally biased region" description="Polar residues" evidence="3">
    <location>
        <begin position="519"/>
        <end position="532"/>
    </location>
</feature>
<organism evidence="5 6">
    <name type="scientific">Debaryomyces fabryi</name>
    <dbReference type="NCBI Taxonomy" id="58627"/>
    <lineage>
        <taxon>Eukaryota</taxon>
        <taxon>Fungi</taxon>
        <taxon>Dikarya</taxon>
        <taxon>Ascomycota</taxon>
        <taxon>Saccharomycotina</taxon>
        <taxon>Pichiomycetes</taxon>
        <taxon>Debaryomycetaceae</taxon>
        <taxon>Debaryomyces</taxon>
    </lineage>
</organism>
<dbReference type="RefSeq" id="XP_015467576.1">
    <property type="nucleotide sequence ID" value="XM_015611598.1"/>
</dbReference>
<dbReference type="GO" id="GO:0001228">
    <property type="term" value="F:DNA-binding transcription activator activity, RNA polymerase II-specific"/>
    <property type="evidence" value="ECO:0007669"/>
    <property type="project" value="TreeGrafter"/>
</dbReference>
<comment type="subcellular location">
    <subcellularLocation>
        <location evidence="1">Nucleus</location>
    </subcellularLocation>
</comment>
<protein>
    <recommendedName>
        <fullName evidence="4">BZIP domain-containing protein</fullName>
    </recommendedName>
</protein>
<gene>
    <name evidence="5" type="ORF">AC631_02768</name>
</gene>
<dbReference type="CDD" id="cd14688">
    <property type="entry name" value="bZIP_YAP"/>
    <property type="match status" value="1"/>
</dbReference>
<sequence>MTSKGPSIAPRLHSLAPSPIAIANTPPSADSPPQFLRTGAPQAKKGSPGDTSGGSGVTQIITSKEWVLPPRPKPGRKPSIDTPASKRKAQNRAAQRAFRERRAGRVQELEEKLLEVEKERDVKEMGLVNTINKLKVENQFLLKSIDQLRNDMNALKSANGGNSQVGMQQNTMPSQYNTISHFKSNPSPNSRSTGSPSGSSSYSVQQISPAPSADSPPVFTNVSAYHSLSTPASNNNSPDKRVVNNATSSSFDCGVCVKEECLCETVGLKDPEPAKKISLEETIKEFKPMPAVSLRNRKRKLTDLVSKEIDFTKKFSTGKPMPDLKKLKKQYNNNAMLAKNKHVSEPASQFDESSPVDNCGFCSDDTPCVCREAAKEAARFNDTLNEAHEENNDTATSLPPIQLNSNNFRKSSLPVMHPGPSVEIRDITNLSPGAVPTVVASTTRANSSVFSNETPDKEFSPAPEKKTGGCTGNPGTCEQCQMDPMSTLFCTTVANKEKDEEKSRSNSTDADSKSPASLKESNTSQISRLSSKTSLPSISVSNSTSSTSSERSDIFIPCSDAYRTLSRHKKFNSVDFSTLVGKLTTRGMQVEVQSVANVLRELDRRVYN</sequence>
<dbReference type="InterPro" id="IPR050936">
    <property type="entry name" value="AP-1-like"/>
</dbReference>
<feature type="domain" description="BZIP" evidence="4">
    <location>
        <begin position="86"/>
        <end position="101"/>
    </location>
</feature>
<evidence type="ECO:0000313" key="5">
    <source>
        <dbReference type="EMBL" id="KSA01474.1"/>
    </source>
</evidence>
<dbReference type="PANTHER" id="PTHR40621:SF7">
    <property type="entry name" value="BZIP DOMAIN-CONTAINING PROTEIN"/>
    <property type="match status" value="1"/>
</dbReference>
<feature type="compositionally biased region" description="Basic and acidic residues" evidence="3">
    <location>
        <begin position="454"/>
        <end position="467"/>
    </location>
</feature>
<keyword evidence="6" id="KW-1185">Reference proteome</keyword>
<feature type="compositionally biased region" description="Low complexity" evidence="3">
    <location>
        <begin position="533"/>
        <end position="549"/>
    </location>
</feature>
<dbReference type="Proteomes" id="UP000054251">
    <property type="component" value="Unassembled WGS sequence"/>
</dbReference>
<feature type="compositionally biased region" description="Low complexity" evidence="3">
    <location>
        <begin position="184"/>
        <end position="209"/>
    </location>
</feature>
<accession>A0A0V1PZ86</accession>
<dbReference type="GO" id="GO:0000976">
    <property type="term" value="F:transcription cis-regulatory region binding"/>
    <property type="evidence" value="ECO:0007669"/>
    <property type="project" value="InterPro"/>
</dbReference>
<feature type="region of interest" description="Disordered" evidence="3">
    <location>
        <begin position="497"/>
        <end position="551"/>
    </location>
</feature>
<dbReference type="PANTHER" id="PTHR40621">
    <property type="entry name" value="TRANSCRIPTION FACTOR KAPC-RELATED"/>
    <property type="match status" value="1"/>
</dbReference>
<evidence type="ECO:0000256" key="3">
    <source>
        <dbReference type="SAM" id="MobiDB-lite"/>
    </source>
</evidence>
<feature type="region of interest" description="Disordered" evidence="3">
    <location>
        <begin position="1"/>
        <end position="104"/>
    </location>
</feature>
<dbReference type="SUPFAM" id="SSF57959">
    <property type="entry name" value="Leucine zipper domain"/>
    <property type="match status" value="1"/>
</dbReference>
<feature type="region of interest" description="Disordered" evidence="3">
    <location>
        <begin position="444"/>
        <end position="470"/>
    </location>
</feature>
<comment type="caution">
    <text evidence="5">The sequence shown here is derived from an EMBL/GenBank/DDBJ whole genome shotgun (WGS) entry which is preliminary data.</text>
</comment>
<dbReference type="GeneID" id="26839777"/>
<dbReference type="SMART" id="SM00338">
    <property type="entry name" value="BRLZ"/>
    <property type="match status" value="1"/>
</dbReference>
<dbReference type="InterPro" id="IPR046347">
    <property type="entry name" value="bZIP_sf"/>
</dbReference>
<dbReference type="OrthoDB" id="5374328at2759"/>
<dbReference type="GO" id="GO:0090575">
    <property type="term" value="C:RNA polymerase II transcription regulator complex"/>
    <property type="evidence" value="ECO:0007669"/>
    <property type="project" value="TreeGrafter"/>
</dbReference>
<dbReference type="Gene3D" id="1.20.5.170">
    <property type="match status" value="1"/>
</dbReference>
<dbReference type="EMBL" id="LMYN01000052">
    <property type="protein sequence ID" value="KSA01474.1"/>
    <property type="molecule type" value="Genomic_DNA"/>
</dbReference>
<feature type="region of interest" description="Disordered" evidence="3">
    <location>
        <begin position="177"/>
        <end position="218"/>
    </location>
</feature>
<dbReference type="InterPro" id="IPR018287">
    <property type="entry name" value="Hap4_TF_heteromerisation"/>
</dbReference>
<dbReference type="Pfam" id="PF10297">
    <property type="entry name" value="Hap4_Hap_bind"/>
    <property type="match status" value="1"/>
</dbReference>
<feature type="compositionally biased region" description="Polar residues" evidence="3">
    <location>
        <begin position="444"/>
        <end position="453"/>
    </location>
</feature>
<evidence type="ECO:0000313" key="6">
    <source>
        <dbReference type="Proteomes" id="UP000054251"/>
    </source>
</evidence>
<evidence type="ECO:0000256" key="1">
    <source>
        <dbReference type="ARBA" id="ARBA00004123"/>
    </source>
</evidence>
<name>A0A0V1PZ86_9ASCO</name>
<dbReference type="InterPro" id="IPR004827">
    <property type="entry name" value="bZIP"/>
</dbReference>